<proteinExistence type="predicted"/>
<gene>
    <name evidence="1" type="ORF">Scep_000272</name>
</gene>
<evidence type="ECO:0000313" key="1">
    <source>
        <dbReference type="EMBL" id="KAK9165081.1"/>
    </source>
</evidence>
<protein>
    <submittedName>
        <fullName evidence="1">Uncharacterized protein</fullName>
    </submittedName>
</protein>
<accession>A0AAP0L624</accession>
<evidence type="ECO:0000313" key="2">
    <source>
        <dbReference type="Proteomes" id="UP001419268"/>
    </source>
</evidence>
<keyword evidence="2" id="KW-1185">Reference proteome</keyword>
<dbReference type="AlphaFoldDB" id="A0AAP0L624"/>
<dbReference type="Proteomes" id="UP001419268">
    <property type="component" value="Unassembled WGS sequence"/>
</dbReference>
<sequence>MDVPDLPLVLMEVEMIQMNQLKQTSLSSCLILLSRSCYIYQGRGCYWTFPPPALFVENASN</sequence>
<comment type="caution">
    <text evidence="1">The sequence shown here is derived from an EMBL/GenBank/DDBJ whole genome shotgun (WGS) entry which is preliminary data.</text>
</comment>
<name>A0AAP0L624_9MAGN</name>
<reference evidence="1 2" key="1">
    <citation type="submission" date="2024-01" db="EMBL/GenBank/DDBJ databases">
        <title>Genome assemblies of Stephania.</title>
        <authorList>
            <person name="Yang L."/>
        </authorList>
    </citation>
    <scope>NUCLEOTIDE SEQUENCE [LARGE SCALE GENOMIC DNA]</scope>
    <source>
        <strain evidence="1">JXDWG</strain>
        <tissue evidence="1">Leaf</tissue>
    </source>
</reference>
<dbReference type="EMBL" id="JBBNAG010000001">
    <property type="protein sequence ID" value="KAK9165081.1"/>
    <property type="molecule type" value="Genomic_DNA"/>
</dbReference>
<organism evidence="1 2">
    <name type="scientific">Stephania cephalantha</name>
    <dbReference type="NCBI Taxonomy" id="152367"/>
    <lineage>
        <taxon>Eukaryota</taxon>
        <taxon>Viridiplantae</taxon>
        <taxon>Streptophyta</taxon>
        <taxon>Embryophyta</taxon>
        <taxon>Tracheophyta</taxon>
        <taxon>Spermatophyta</taxon>
        <taxon>Magnoliopsida</taxon>
        <taxon>Ranunculales</taxon>
        <taxon>Menispermaceae</taxon>
        <taxon>Menispermoideae</taxon>
        <taxon>Cissampelideae</taxon>
        <taxon>Stephania</taxon>
    </lineage>
</organism>